<dbReference type="NCBIfam" id="TIGR04336">
    <property type="entry name" value="AmmeMemoSam_B"/>
    <property type="match status" value="1"/>
</dbReference>
<evidence type="ECO:0000313" key="3">
    <source>
        <dbReference type="Proteomes" id="UP000229901"/>
    </source>
</evidence>
<evidence type="ECO:0000259" key="1">
    <source>
        <dbReference type="Pfam" id="PF02900"/>
    </source>
</evidence>
<feature type="domain" description="Extradiol ring-cleavage dioxygenase class III enzyme subunit B" evidence="1">
    <location>
        <begin position="8"/>
        <end position="259"/>
    </location>
</feature>
<dbReference type="EMBL" id="PFAP01000002">
    <property type="protein sequence ID" value="PIR94608.1"/>
    <property type="molecule type" value="Genomic_DNA"/>
</dbReference>
<sequence length="265" mass="30065">MLYMVVFAAVVPHPPLIIPSVGKDNVEKLQKTQKALDILMREFEAQKPDTVIVFSPHGDVYPDAFTINTLPEYDLNFEDFGDFETRMKFSGDIGLINKFRERVETTLPLILKSEPVLDYGIGIPLFLLGQNYKDFKIIPVNSSLLDFEQHIAFGEALKEAIFSDNKRVAIIASADLSHKLTKKAPAGFSPKAREFDKKVIQYLKQQKVDQMLQFDNETLNDAQECGLRPILMLLGVIKNMNYDFQVLSYESPFGVGYLVGECKFK</sequence>
<accession>A0A2H0V6A8</accession>
<dbReference type="Pfam" id="PF02900">
    <property type="entry name" value="LigB"/>
    <property type="match status" value="1"/>
</dbReference>
<name>A0A2H0V6A8_9BACT</name>
<dbReference type="CDD" id="cd07951">
    <property type="entry name" value="ED_3B_N_AMMECR1"/>
    <property type="match status" value="1"/>
</dbReference>
<dbReference type="GO" id="GO:0008198">
    <property type="term" value="F:ferrous iron binding"/>
    <property type="evidence" value="ECO:0007669"/>
    <property type="project" value="InterPro"/>
</dbReference>
<gene>
    <name evidence="2" type="primary">amrB</name>
    <name evidence="2" type="ORF">COT97_00450</name>
</gene>
<evidence type="ECO:0000313" key="2">
    <source>
        <dbReference type="EMBL" id="PIR94608.1"/>
    </source>
</evidence>
<dbReference type="SUPFAM" id="SSF53213">
    <property type="entry name" value="LigB-like"/>
    <property type="match status" value="1"/>
</dbReference>
<dbReference type="Proteomes" id="UP000229901">
    <property type="component" value="Unassembled WGS sequence"/>
</dbReference>
<organism evidence="2 3">
    <name type="scientific">Candidatus Falkowbacteria bacterium CG10_big_fil_rev_8_21_14_0_10_39_11</name>
    <dbReference type="NCBI Taxonomy" id="1974565"/>
    <lineage>
        <taxon>Bacteria</taxon>
        <taxon>Candidatus Falkowiibacteriota</taxon>
    </lineage>
</organism>
<dbReference type="Gene3D" id="3.40.830.10">
    <property type="entry name" value="LigB-like"/>
    <property type="match status" value="1"/>
</dbReference>
<comment type="caution">
    <text evidence="2">The sequence shown here is derived from an EMBL/GenBank/DDBJ whole genome shotgun (WGS) entry which is preliminary data.</text>
</comment>
<reference evidence="3" key="1">
    <citation type="submission" date="2017-09" db="EMBL/GenBank/DDBJ databases">
        <title>Depth-based differentiation of microbial function through sediment-hosted aquifers and enrichment of novel symbionts in the deep terrestrial subsurface.</title>
        <authorList>
            <person name="Probst A.J."/>
            <person name="Ladd B."/>
            <person name="Jarett J.K."/>
            <person name="Geller-Mcgrath D.E."/>
            <person name="Sieber C.M.K."/>
            <person name="Emerson J.B."/>
            <person name="Anantharaman K."/>
            <person name="Thomas B.C."/>
            <person name="Malmstrom R."/>
            <person name="Stieglmeier M."/>
            <person name="Klingl A."/>
            <person name="Woyke T."/>
            <person name="Ryan C.M."/>
            <person name="Banfield J.F."/>
        </authorList>
    </citation>
    <scope>NUCLEOTIDE SEQUENCE [LARGE SCALE GENOMIC DNA]</scope>
</reference>
<dbReference type="GO" id="GO:0016702">
    <property type="term" value="F:oxidoreductase activity, acting on single donors with incorporation of molecular oxygen, incorporation of two atoms of oxygen"/>
    <property type="evidence" value="ECO:0007669"/>
    <property type="project" value="UniProtKB-ARBA"/>
</dbReference>
<proteinExistence type="predicted"/>
<dbReference type="InterPro" id="IPR004183">
    <property type="entry name" value="Xdiol_dOase_suB"/>
</dbReference>
<dbReference type="AlphaFoldDB" id="A0A2H0V6A8"/>
<protein>
    <submittedName>
        <fullName evidence="2">AmmeMemoRadiSam system protein B</fullName>
    </submittedName>
</protein>